<keyword evidence="2" id="KW-0808">Transferase</keyword>
<dbReference type="GO" id="GO:0016757">
    <property type="term" value="F:glycosyltransferase activity"/>
    <property type="evidence" value="ECO:0007669"/>
    <property type="project" value="UniProtKB-KW"/>
</dbReference>
<dbReference type="EMBL" id="JBJUIK010000016">
    <property type="protein sequence ID" value="KAL3500044.1"/>
    <property type="molecule type" value="Genomic_DNA"/>
</dbReference>
<dbReference type="GO" id="GO:0000139">
    <property type="term" value="C:Golgi membrane"/>
    <property type="evidence" value="ECO:0007669"/>
    <property type="project" value="UniProtKB-SubCell"/>
</dbReference>
<evidence type="ECO:0000256" key="2">
    <source>
        <dbReference type="RuleBase" id="RU363055"/>
    </source>
</evidence>
<keyword evidence="2" id="KW-0812">Transmembrane</keyword>
<comment type="caution">
    <text evidence="4">The sequence shown here is derived from an EMBL/GenBank/DDBJ whole genome shotgun (WGS) entry which is preliminary data.</text>
</comment>
<dbReference type="SUPFAM" id="SSF53448">
    <property type="entry name" value="Nucleotide-diphospho-sugar transferases"/>
    <property type="match status" value="1"/>
</dbReference>
<proteinExistence type="inferred from homology"/>
<comment type="subcellular location">
    <subcellularLocation>
        <location evidence="2">Golgi apparatus membrane</location>
        <topology evidence="2">Single-pass type II membrane protein</topology>
    </subcellularLocation>
</comment>
<dbReference type="PANTHER" id="PTHR46038:SF58">
    <property type="entry name" value="GLYCOSYLTRANSFERASE"/>
    <property type="match status" value="1"/>
</dbReference>
<keyword evidence="5" id="KW-1185">Reference proteome</keyword>
<keyword evidence="2" id="KW-0735">Signal-anchor</keyword>
<reference evidence="4 5" key="1">
    <citation type="submission" date="2024-11" db="EMBL/GenBank/DDBJ databases">
        <title>A near-complete genome assembly of Cinchona calisaya.</title>
        <authorList>
            <person name="Lian D.C."/>
            <person name="Zhao X.W."/>
            <person name="Wei L."/>
        </authorList>
    </citation>
    <scope>NUCLEOTIDE SEQUENCE [LARGE SCALE GENOMIC DNA]</scope>
    <source>
        <tissue evidence="4">Nenye</tissue>
    </source>
</reference>
<evidence type="ECO:0000313" key="4">
    <source>
        <dbReference type="EMBL" id="KAL3500044.1"/>
    </source>
</evidence>
<dbReference type="PANTHER" id="PTHR46038">
    <property type="entry name" value="EXPRESSED PROTEIN-RELATED"/>
    <property type="match status" value="1"/>
</dbReference>
<keyword evidence="2" id="KW-0328">Glycosyltransferase</keyword>
<dbReference type="Pfam" id="PF03407">
    <property type="entry name" value="Nucleotid_trans"/>
    <property type="match status" value="1"/>
</dbReference>
<keyword evidence="2" id="KW-0961">Cell wall biogenesis/degradation</keyword>
<keyword evidence="2" id="KW-0333">Golgi apparatus</keyword>
<dbReference type="InterPro" id="IPR005069">
    <property type="entry name" value="Nucl-diP-sugar_transferase"/>
</dbReference>
<comment type="similarity">
    <text evidence="1 2">Belongs to the glycosyltransferase 77 family.</text>
</comment>
<dbReference type="InterPro" id="IPR029044">
    <property type="entry name" value="Nucleotide-diphossugar_trans"/>
</dbReference>
<evidence type="ECO:0000256" key="1">
    <source>
        <dbReference type="ARBA" id="ARBA00007033"/>
    </source>
</evidence>
<dbReference type="Proteomes" id="UP001630127">
    <property type="component" value="Unassembled WGS sequence"/>
</dbReference>
<evidence type="ECO:0000313" key="5">
    <source>
        <dbReference type="Proteomes" id="UP001630127"/>
    </source>
</evidence>
<dbReference type="GO" id="GO:0071555">
    <property type="term" value="P:cell wall organization"/>
    <property type="evidence" value="ECO:0007669"/>
    <property type="project" value="UniProtKB-KW"/>
</dbReference>
<accession>A0ABD2Y2W0</accession>
<dbReference type="AlphaFoldDB" id="A0ABD2Y2W0"/>
<dbReference type="EC" id="2.4.2.-" evidence="2"/>
<gene>
    <name evidence="4" type="ORF">ACH5RR_039137</name>
</gene>
<feature type="domain" description="Nucleotide-diphospho-sugar transferase" evidence="3">
    <location>
        <begin position="38"/>
        <end position="236"/>
    </location>
</feature>
<dbReference type="InterPro" id="IPR044821">
    <property type="entry name" value="At1g28695/At4g15970-like"/>
</dbReference>
<organism evidence="4 5">
    <name type="scientific">Cinchona calisaya</name>
    <dbReference type="NCBI Taxonomy" id="153742"/>
    <lineage>
        <taxon>Eukaryota</taxon>
        <taxon>Viridiplantae</taxon>
        <taxon>Streptophyta</taxon>
        <taxon>Embryophyta</taxon>
        <taxon>Tracheophyta</taxon>
        <taxon>Spermatophyta</taxon>
        <taxon>Magnoliopsida</taxon>
        <taxon>eudicotyledons</taxon>
        <taxon>Gunneridae</taxon>
        <taxon>Pentapetalae</taxon>
        <taxon>asterids</taxon>
        <taxon>lamiids</taxon>
        <taxon>Gentianales</taxon>
        <taxon>Rubiaceae</taxon>
        <taxon>Cinchonoideae</taxon>
        <taxon>Cinchoneae</taxon>
        <taxon>Cinchona</taxon>
    </lineage>
</organism>
<evidence type="ECO:0000259" key="3">
    <source>
        <dbReference type="Pfam" id="PF03407"/>
    </source>
</evidence>
<sequence>METKTVIITTVNAAWTAPNSIFDIFLEGFRIGNQTQALLNHLVVVALDQNAYSRCLELHPYCFALSTEGVDFSGTANFMSEDYLKMMWRRIDFLHAVLEMGYSFIFTDVDILWFRDPFQQLYLDADFQIACDHFNFNSTNLNNSPNGGFVYVRSNNMTIQLYNFWYKSKETYPWTHDQDVLNKIKFDPFINQIGLKIRFLDTAYFGGFCEPSKDLNVVCTMHANCCTNLDSKIHDLQMMIDDWKRYMTVPANHTKPQPWTMPRYCG</sequence>
<name>A0ABD2Y2W0_9GENT</name>
<protein>
    <recommendedName>
        <fullName evidence="2">Glycosyltransferase</fullName>
        <ecNumber evidence="2">2.4.2.-</ecNumber>
    </recommendedName>
</protein>